<sequence length="88" mass="10007">MRRYKGFTSSCTRDIPQKKGSSNNMRTEEKVARTFDVDAGRSVLSFSQPYKEVFSHFGSYRVKGRSESYVRRATKDYLASRASPPCPG</sequence>
<reference evidence="2 3" key="1">
    <citation type="submission" date="2015-07" db="EMBL/GenBank/DDBJ databases">
        <title>The genome of Habropoda laboriosa.</title>
        <authorList>
            <person name="Pan H."/>
            <person name="Kapheim K."/>
        </authorList>
    </citation>
    <scope>NUCLEOTIDE SEQUENCE [LARGE SCALE GENOMIC DNA]</scope>
    <source>
        <strain evidence="2">0110345459</strain>
    </source>
</reference>
<gene>
    <name evidence="2" type="ORF">WH47_05143</name>
</gene>
<proteinExistence type="predicted"/>
<evidence type="ECO:0000256" key="1">
    <source>
        <dbReference type="SAM" id="MobiDB-lite"/>
    </source>
</evidence>
<accession>A0A0L7QSL3</accession>
<dbReference type="EMBL" id="KQ414758">
    <property type="protein sequence ID" value="KOC61539.1"/>
    <property type="molecule type" value="Genomic_DNA"/>
</dbReference>
<feature type="region of interest" description="Disordered" evidence="1">
    <location>
        <begin position="1"/>
        <end position="27"/>
    </location>
</feature>
<evidence type="ECO:0000313" key="2">
    <source>
        <dbReference type="EMBL" id="KOC61539.1"/>
    </source>
</evidence>
<name>A0A0L7QSL3_9HYME</name>
<protein>
    <submittedName>
        <fullName evidence="2">Uncharacterized protein</fullName>
    </submittedName>
</protein>
<evidence type="ECO:0000313" key="3">
    <source>
        <dbReference type="Proteomes" id="UP000053825"/>
    </source>
</evidence>
<dbReference type="Proteomes" id="UP000053825">
    <property type="component" value="Unassembled WGS sequence"/>
</dbReference>
<organism evidence="2 3">
    <name type="scientific">Habropoda laboriosa</name>
    <dbReference type="NCBI Taxonomy" id="597456"/>
    <lineage>
        <taxon>Eukaryota</taxon>
        <taxon>Metazoa</taxon>
        <taxon>Ecdysozoa</taxon>
        <taxon>Arthropoda</taxon>
        <taxon>Hexapoda</taxon>
        <taxon>Insecta</taxon>
        <taxon>Pterygota</taxon>
        <taxon>Neoptera</taxon>
        <taxon>Endopterygota</taxon>
        <taxon>Hymenoptera</taxon>
        <taxon>Apocrita</taxon>
        <taxon>Aculeata</taxon>
        <taxon>Apoidea</taxon>
        <taxon>Anthophila</taxon>
        <taxon>Apidae</taxon>
        <taxon>Habropoda</taxon>
    </lineage>
</organism>
<dbReference type="AlphaFoldDB" id="A0A0L7QSL3"/>
<keyword evidence="3" id="KW-1185">Reference proteome</keyword>